<organism evidence="1 2">
    <name type="scientific">Violaceomyces palustris</name>
    <dbReference type="NCBI Taxonomy" id="1673888"/>
    <lineage>
        <taxon>Eukaryota</taxon>
        <taxon>Fungi</taxon>
        <taxon>Dikarya</taxon>
        <taxon>Basidiomycota</taxon>
        <taxon>Ustilaginomycotina</taxon>
        <taxon>Ustilaginomycetes</taxon>
        <taxon>Violaceomycetales</taxon>
        <taxon>Violaceomycetaceae</taxon>
        <taxon>Violaceomyces</taxon>
    </lineage>
</organism>
<keyword evidence="2" id="KW-1185">Reference proteome</keyword>
<name>A0ACD0P8P0_9BASI</name>
<proteinExistence type="predicted"/>
<sequence>MTSPSDPNKGKAAHPRRFKPPLLSRSVRDGASPMPTSSGSGKTQSESVANHLAGEQEIQELRNQIQELETRLSLLLPEHRGKDPYEVVGKHIKLLNEYNEVKDATQVLFGRLASLEGVTSKTIHERYGIGPED</sequence>
<dbReference type="EMBL" id="KZ819685">
    <property type="protein sequence ID" value="PWN54419.1"/>
    <property type="molecule type" value="Genomic_DNA"/>
</dbReference>
<accession>A0ACD0P8P0</accession>
<gene>
    <name evidence="1" type="ORF">IE53DRAFT_365471</name>
</gene>
<evidence type="ECO:0000313" key="1">
    <source>
        <dbReference type="EMBL" id="PWN54419.1"/>
    </source>
</evidence>
<protein>
    <submittedName>
        <fullName evidence="1">Swi5-domain-containing protein</fullName>
    </submittedName>
</protein>
<reference evidence="1 2" key="1">
    <citation type="journal article" date="2018" name="Mol. Biol. Evol.">
        <title>Broad Genomic Sampling Reveals a Smut Pathogenic Ancestry of the Fungal Clade Ustilaginomycotina.</title>
        <authorList>
            <person name="Kijpornyongpan T."/>
            <person name="Mondo S.J."/>
            <person name="Barry K."/>
            <person name="Sandor L."/>
            <person name="Lee J."/>
            <person name="Lipzen A."/>
            <person name="Pangilinan J."/>
            <person name="LaButti K."/>
            <person name="Hainaut M."/>
            <person name="Henrissat B."/>
            <person name="Grigoriev I.V."/>
            <person name="Spatafora J.W."/>
            <person name="Aime M.C."/>
        </authorList>
    </citation>
    <scope>NUCLEOTIDE SEQUENCE [LARGE SCALE GENOMIC DNA]</scope>
    <source>
        <strain evidence="1 2">SA 807</strain>
    </source>
</reference>
<evidence type="ECO:0000313" key="2">
    <source>
        <dbReference type="Proteomes" id="UP000245626"/>
    </source>
</evidence>
<dbReference type="Proteomes" id="UP000245626">
    <property type="component" value="Unassembled WGS sequence"/>
</dbReference>